<dbReference type="EMBL" id="AP022575">
    <property type="protein sequence ID" value="BBX75051.1"/>
    <property type="molecule type" value="Genomic_DNA"/>
</dbReference>
<keyword evidence="2" id="KW-1185">Reference proteome</keyword>
<dbReference type="Pfam" id="PF10698">
    <property type="entry name" value="DUF2505"/>
    <property type="match status" value="1"/>
</dbReference>
<protein>
    <submittedName>
        <fullName evidence="1">Uncharacterized protein</fullName>
    </submittedName>
</protein>
<dbReference type="Proteomes" id="UP000467236">
    <property type="component" value="Chromosome"/>
</dbReference>
<accession>A0A7I7MS47</accession>
<dbReference type="OrthoDB" id="5178774at2"/>
<evidence type="ECO:0000313" key="1">
    <source>
        <dbReference type="EMBL" id="BBX75051.1"/>
    </source>
</evidence>
<proteinExistence type="predicted"/>
<dbReference type="InterPro" id="IPR019639">
    <property type="entry name" value="DUF2505"/>
</dbReference>
<reference evidence="1 2" key="1">
    <citation type="journal article" date="2019" name="Emerg. Microbes Infect.">
        <title>Comprehensive subspecies identification of 175 nontuberculous mycobacteria species based on 7547 genomic profiles.</title>
        <authorList>
            <person name="Matsumoto Y."/>
            <person name="Kinjo T."/>
            <person name="Motooka D."/>
            <person name="Nabeya D."/>
            <person name="Jung N."/>
            <person name="Uechi K."/>
            <person name="Horii T."/>
            <person name="Iida T."/>
            <person name="Fujita J."/>
            <person name="Nakamura S."/>
        </authorList>
    </citation>
    <scope>NUCLEOTIDE SEQUENCE [LARGE SCALE GENOMIC DNA]</scope>
    <source>
        <strain evidence="1 2">JCM 14233</strain>
    </source>
</reference>
<sequence length="172" mass="18563">MPRSFDMSADYGGSVEAVHRAFHEEEYWRARLAETPVDVATLESMRIGGESGDTGTIEVVTLQLVRSHNLPGLVTQLHRGDLCVRREEAWGPVNGGIATATIAGSIVDAPANLWGTAVLAPTGSGSRMSLRLTVQVRVPIIGGKLERIIGTQLGQLVAIEQRFTTDWIMNNA</sequence>
<name>A0A7I7MS47_9MYCO</name>
<dbReference type="RefSeq" id="WP_083046632.1">
    <property type="nucleotide sequence ID" value="NZ_AP022575.1"/>
</dbReference>
<dbReference type="KEGG" id="mshj:MSHI_29570"/>
<dbReference type="AlphaFoldDB" id="A0A7I7MS47"/>
<organism evidence="1 2">
    <name type="scientific">Mycobacterium shinjukuense</name>
    <dbReference type="NCBI Taxonomy" id="398694"/>
    <lineage>
        <taxon>Bacteria</taxon>
        <taxon>Bacillati</taxon>
        <taxon>Actinomycetota</taxon>
        <taxon>Actinomycetes</taxon>
        <taxon>Mycobacteriales</taxon>
        <taxon>Mycobacteriaceae</taxon>
        <taxon>Mycobacterium</taxon>
    </lineage>
</organism>
<gene>
    <name evidence="1" type="ORF">MSHI_29570</name>
</gene>
<evidence type="ECO:0000313" key="2">
    <source>
        <dbReference type="Proteomes" id="UP000467236"/>
    </source>
</evidence>